<dbReference type="RefSeq" id="WP_378281098.1">
    <property type="nucleotide sequence ID" value="NZ_JBHSON010000008.1"/>
</dbReference>
<dbReference type="PANTHER" id="PTHR40562:SF1">
    <property type="entry name" value="NITRITE REDUCTASE (NADH) SMALL SUBUNIT"/>
    <property type="match status" value="1"/>
</dbReference>
<dbReference type="Pfam" id="PF13806">
    <property type="entry name" value="Rieske_2"/>
    <property type="match status" value="1"/>
</dbReference>
<evidence type="ECO:0000256" key="5">
    <source>
        <dbReference type="ARBA" id="ARBA00023014"/>
    </source>
</evidence>
<dbReference type="PROSITE" id="PS51300">
    <property type="entry name" value="NIRD"/>
    <property type="match status" value="1"/>
</dbReference>
<dbReference type="InterPro" id="IPR036922">
    <property type="entry name" value="Rieske_2Fe-2S_sf"/>
</dbReference>
<evidence type="ECO:0000256" key="6">
    <source>
        <dbReference type="ARBA" id="ARBA00023063"/>
    </source>
</evidence>
<sequence length="151" mass="16040">MTTTPELAPVLALAGLPPAERAGWHDICSYSDLTAERGACAMVEGVQVAVFRTFDGDLYALSNLDPFSGAYVISRGILGTRGGAPTVASPMFKQVFDLRTGSCLDDPQVALPTFAIRRVPAGDRVEVALQAPRQAVSEVPVEVTGPDEHRE</sequence>
<gene>
    <name evidence="8" type="primary">nirD</name>
    <name evidence="8" type="ORF">ACFPZN_07640</name>
</gene>
<evidence type="ECO:0000313" key="8">
    <source>
        <dbReference type="EMBL" id="MFC5745473.1"/>
    </source>
</evidence>
<evidence type="ECO:0000259" key="7">
    <source>
        <dbReference type="PROSITE" id="PS51296"/>
    </source>
</evidence>
<dbReference type="InterPro" id="IPR017941">
    <property type="entry name" value="Rieske_2Fe-2S"/>
</dbReference>
<keyword evidence="3" id="KW-0560">Oxidoreductase</keyword>
<keyword evidence="5" id="KW-0411">Iron-sulfur</keyword>
<dbReference type="PANTHER" id="PTHR40562">
    <property type="match status" value="1"/>
</dbReference>
<dbReference type="Proteomes" id="UP001596074">
    <property type="component" value="Unassembled WGS sequence"/>
</dbReference>
<proteinExistence type="predicted"/>
<evidence type="ECO:0000256" key="3">
    <source>
        <dbReference type="ARBA" id="ARBA00023002"/>
    </source>
</evidence>
<dbReference type="InterPro" id="IPR012748">
    <property type="entry name" value="Rieske-like_NirD"/>
</dbReference>
<evidence type="ECO:0000256" key="1">
    <source>
        <dbReference type="ARBA" id="ARBA00022714"/>
    </source>
</evidence>
<evidence type="ECO:0000256" key="2">
    <source>
        <dbReference type="ARBA" id="ARBA00022723"/>
    </source>
</evidence>
<accession>A0ABW0ZSE8</accession>
<comment type="caution">
    <text evidence="8">The sequence shown here is derived from an EMBL/GenBank/DDBJ whole genome shotgun (WGS) entry which is preliminary data.</text>
</comment>
<evidence type="ECO:0000256" key="4">
    <source>
        <dbReference type="ARBA" id="ARBA00023004"/>
    </source>
</evidence>
<reference evidence="9" key="1">
    <citation type="journal article" date="2019" name="Int. J. Syst. Evol. Microbiol.">
        <title>The Global Catalogue of Microorganisms (GCM) 10K type strain sequencing project: providing services to taxonomists for standard genome sequencing and annotation.</title>
        <authorList>
            <consortium name="The Broad Institute Genomics Platform"/>
            <consortium name="The Broad Institute Genome Sequencing Center for Infectious Disease"/>
            <person name="Wu L."/>
            <person name="Ma J."/>
        </authorList>
    </citation>
    <scope>NUCLEOTIDE SEQUENCE [LARGE SCALE GENOMIC DNA]</scope>
    <source>
        <strain evidence="9">KCTC 42087</strain>
    </source>
</reference>
<dbReference type="NCBIfam" id="TIGR02378">
    <property type="entry name" value="nirD_assim_sml"/>
    <property type="match status" value="1"/>
</dbReference>
<name>A0ABW0ZSE8_9ACTN</name>
<dbReference type="Gene3D" id="2.102.10.10">
    <property type="entry name" value="Rieske [2Fe-2S] iron-sulphur domain"/>
    <property type="match status" value="1"/>
</dbReference>
<evidence type="ECO:0000313" key="9">
    <source>
        <dbReference type="Proteomes" id="UP001596074"/>
    </source>
</evidence>
<organism evidence="8 9">
    <name type="scientific">Actinomadura rugatobispora</name>
    <dbReference type="NCBI Taxonomy" id="1994"/>
    <lineage>
        <taxon>Bacteria</taxon>
        <taxon>Bacillati</taxon>
        <taxon>Actinomycetota</taxon>
        <taxon>Actinomycetes</taxon>
        <taxon>Streptosporangiales</taxon>
        <taxon>Thermomonosporaceae</taxon>
        <taxon>Actinomadura</taxon>
    </lineage>
</organism>
<dbReference type="PROSITE" id="PS51296">
    <property type="entry name" value="RIESKE"/>
    <property type="match status" value="1"/>
</dbReference>
<keyword evidence="2" id="KW-0479">Metal-binding</keyword>
<dbReference type="SUPFAM" id="SSF50022">
    <property type="entry name" value="ISP domain"/>
    <property type="match status" value="1"/>
</dbReference>
<dbReference type="InterPro" id="IPR017881">
    <property type="entry name" value="NirD"/>
</dbReference>
<keyword evidence="9" id="KW-1185">Reference proteome</keyword>
<keyword evidence="1" id="KW-0001">2Fe-2S</keyword>
<dbReference type="EMBL" id="JBHSON010000008">
    <property type="protein sequence ID" value="MFC5745473.1"/>
    <property type="molecule type" value="Genomic_DNA"/>
</dbReference>
<protein>
    <submittedName>
        <fullName evidence="8">Nitrite reductase small subunit NirD</fullName>
    </submittedName>
</protein>
<keyword evidence="6" id="KW-0534">Nitrate assimilation</keyword>
<dbReference type="CDD" id="cd03529">
    <property type="entry name" value="Rieske_NirD"/>
    <property type="match status" value="1"/>
</dbReference>
<keyword evidence="4" id="KW-0408">Iron</keyword>
<feature type="domain" description="Rieske" evidence="7">
    <location>
        <begin position="25"/>
        <end position="125"/>
    </location>
</feature>